<dbReference type="OrthoDB" id="678833at2759"/>
<evidence type="ECO:0000259" key="1">
    <source>
        <dbReference type="Pfam" id="PF07762"/>
    </source>
</evidence>
<dbReference type="PANTHER" id="PTHR33086:SF94">
    <property type="entry name" value="EXPRESSED PROTEIN"/>
    <property type="match status" value="1"/>
</dbReference>
<comment type="caution">
    <text evidence="2">The sequence shown here is derived from an EMBL/GenBank/DDBJ whole genome shotgun (WGS) entry which is preliminary data.</text>
</comment>
<organism evidence="2 3">
    <name type="scientific">Panicum miliaceum</name>
    <name type="common">Proso millet</name>
    <name type="synonym">Broomcorn millet</name>
    <dbReference type="NCBI Taxonomy" id="4540"/>
    <lineage>
        <taxon>Eukaryota</taxon>
        <taxon>Viridiplantae</taxon>
        <taxon>Streptophyta</taxon>
        <taxon>Embryophyta</taxon>
        <taxon>Tracheophyta</taxon>
        <taxon>Spermatophyta</taxon>
        <taxon>Magnoliopsida</taxon>
        <taxon>Liliopsida</taxon>
        <taxon>Poales</taxon>
        <taxon>Poaceae</taxon>
        <taxon>PACMAD clade</taxon>
        <taxon>Panicoideae</taxon>
        <taxon>Panicodae</taxon>
        <taxon>Paniceae</taxon>
        <taxon>Panicinae</taxon>
        <taxon>Panicum</taxon>
        <taxon>Panicum sect. Panicum</taxon>
    </lineage>
</organism>
<evidence type="ECO:0000313" key="2">
    <source>
        <dbReference type="EMBL" id="RLN39380.1"/>
    </source>
</evidence>
<accession>A0A3L6TGL2</accession>
<evidence type="ECO:0000313" key="3">
    <source>
        <dbReference type="Proteomes" id="UP000275267"/>
    </source>
</evidence>
<feature type="domain" description="DUF1618" evidence="1">
    <location>
        <begin position="245"/>
        <end position="377"/>
    </location>
</feature>
<dbReference type="InterPro" id="IPR011676">
    <property type="entry name" value="DUF1618"/>
</dbReference>
<dbReference type="PANTHER" id="PTHR33086">
    <property type="entry name" value="OS05G0468200 PROTEIN-RELATED"/>
    <property type="match status" value="1"/>
</dbReference>
<proteinExistence type="predicted"/>
<gene>
    <name evidence="2" type="ORF">C2845_PM01G29550</name>
</gene>
<dbReference type="STRING" id="4540.A0A3L6TGL2"/>
<dbReference type="AlphaFoldDB" id="A0A3L6TGL2"/>
<dbReference type="EMBL" id="PQIB02000001">
    <property type="protein sequence ID" value="RLN39380.1"/>
    <property type="molecule type" value="Genomic_DNA"/>
</dbReference>
<protein>
    <recommendedName>
        <fullName evidence="1">DUF1618 domain-containing protein</fullName>
    </recommendedName>
</protein>
<sequence length="457" mass="50762">MAAANRVPPCVVLLRSVDLERFSRTRVLGVLRCPSRRAYGCGAHGQKLVEGLTLLLRLVDYPNLISSLCIRLSDQALQIIQEGLGLRRRPILQIGGSRGIYARGHVHQADESLIALTVVFRFEASELLYHLVYDAVGESLSMAEDLPEHRASPLTRKTVPVRRRDGVDLLTVAELVETEFPKQRRRRGQRPDDGVLCVWPMVPSADPSSSATDPWQIKKRVFQDDRGKGLFFAHVAFSFQGHAFWVNLMEGALQCDLRAAGDRPHVDFDFLSLPPGFELELGGPMELEQVDTTMDLGLVNMFRTMGSAGDSVKFVSVDHTGDFGDRIVSLWTLQLDCGLGWGWSQDAQFSVRSIWELEDFKKARLPENLPKCPVVLPDGALWFLLSNKRMTLEDSMDDHICVLDVRSMSILWSGRLSGFNSSEPAILPSSFIKSLDPLASSESNLCGSLMSRVAPSG</sequence>
<name>A0A3L6TGL2_PANMI</name>
<keyword evidence="3" id="KW-1185">Reference proteome</keyword>
<dbReference type="Proteomes" id="UP000275267">
    <property type="component" value="Unassembled WGS sequence"/>
</dbReference>
<reference evidence="3" key="1">
    <citation type="journal article" date="2019" name="Nat. Commun.">
        <title>The genome of broomcorn millet.</title>
        <authorList>
            <person name="Zou C."/>
            <person name="Miki D."/>
            <person name="Li D."/>
            <person name="Tang Q."/>
            <person name="Xiao L."/>
            <person name="Rajput S."/>
            <person name="Deng P."/>
            <person name="Jia W."/>
            <person name="Huang R."/>
            <person name="Zhang M."/>
            <person name="Sun Y."/>
            <person name="Hu J."/>
            <person name="Fu X."/>
            <person name="Schnable P.S."/>
            <person name="Li F."/>
            <person name="Zhang H."/>
            <person name="Feng B."/>
            <person name="Zhu X."/>
            <person name="Liu R."/>
            <person name="Schnable J.C."/>
            <person name="Zhu J.-K."/>
            <person name="Zhang H."/>
        </authorList>
    </citation>
    <scope>NUCLEOTIDE SEQUENCE [LARGE SCALE GENOMIC DNA]</scope>
</reference>
<dbReference type="Pfam" id="PF07762">
    <property type="entry name" value="DUF1618"/>
    <property type="match status" value="1"/>
</dbReference>